<dbReference type="KEGG" id="bfo:118409506"/>
<dbReference type="InterPro" id="IPR000232">
    <property type="entry name" value="HSF_DNA-bd"/>
</dbReference>
<dbReference type="RefSeq" id="XP_035666463.1">
    <property type="nucleotide sequence ID" value="XM_035810570.1"/>
</dbReference>
<evidence type="ECO:0000256" key="4">
    <source>
        <dbReference type="ARBA" id="ARBA00023242"/>
    </source>
</evidence>
<reference evidence="8" key="1">
    <citation type="journal article" date="2020" name="Nat. Ecol. Evol.">
        <title>Deeply conserved synteny resolves early events in vertebrate evolution.</title>
        <authorList>
            <person name="Simakov O."/>
            <person name="Marletaz F."/>
            <person name="Yue J.X."/>
            <person name="O'Connell B."/>
            <person name="Jenkins J."/>
            <person name="Brandt A."/>
            <person name="Calef R."/>
            <person name="Tung C.H."/>
            <person name="Huang T.K."/>
            <person name="Schmutz J."/>
            <person name="Satoh N."/>
            <person name="Yu J.K."/>
            <person name="Putnam N.H."/>
            <person name="Green R.E."/>
            <person name="Rokhsar D.S."/>
        </authorList>
    </citation>
    <scope>NUCLEOTIDE SEQUENCE [LARGE SCALE GENOMIC DNA]</scope>
    <source>
        <strain evidence="8">S238N-H82</strain>
    </source>
</reference>
<sequence length="586" mass="63775">MEDAQATQAMAMTSQDFVQQAVGPLGLPQMFWNDFSVSDEISRITYSVNANHFPAKLWILVNDPRIKSIYWDEPGEEVVIVQSQFKDEVLENRQLDVFNTANWDSFVRQLNLYQFKKNIMAARHEGNKDIHRFRNRYFSKSQPDLTMVRRQKKRKRPDSAGPEDTPNKENYPPGRMGPPGSTPFPHPNSNVGFRPIPIPNGQAAMPNMPLGSNGSMAVNNGWAPTYSGERLPQFNTFSQSSPMYGYQTQQCYPVSGQFRAPYMQQRYPQPTGFSTPITQGPNRLPIQTYNYSPYATQAFDYSAVQTTPTTTDRADSGNQGDAKVVVEFIDEKQQEFLQAIKAIASAADFHPKTTETNMIISGDIAIKVEGNNTVNDSGVWDVKDSMSDTGSPPENGILAPISGPSSTMLPTVQTVVQAGQGQVAEGSFITHVSEPTTAPSTEDCAVSPVVATSSVNPTTFTLVSASDATISATTASAPVPVTAISFIENDINKTDSDTDNITADVNNTVAPNITSITTGSSGSDQVVYQVSAIYEYNTDASNDGKASEATEAASAIGNLGVPFGQWVDVQQGDVQHLLQPEDPTSQ</sequence>
<dbReference type="SUPFAM" id="SSF46785">
    <property type="entry name" value="Winged helix' DNA-binding domain"/>
    <property type="match status" value="1"/>
</dbReference>
<feature type="region of interest" description="Disordered" evidence="6">
    <location>
        <begin position="141"/>
        <end position="196"/>
    </location>
</feature>
<evidence type="ECO:0000256" key="1">
    <source>
        <dbReference type="ARBA" id="ARBA00004123"/>
    </source>
</evidence>
<dbReference type="InterPro" id="IPR036390">
    <property type="entry name" value="WH_DNA-bd_sf"/>
</dbReference>
<dbReference type="Gene3D" id="1.10.10.10">
    <property type="entry name" value="Winged helix-like DNA-binding domain superfamily/Winged helix DNA-binding domain"/>
    <property type="match status" value="1"/>
</dbReference>
<dbReference type="OrthoDB" id="6418155at2759"/>
<dbReference type="PANTHER" id="PTHR10015">
    <property type="entry name" value="HEAT SHOCK TRANSCRIPTION FACTOR"/>
    <property type="match status" value="1"/>
</dbReference>
<dbReference type="Pfam" id="PF00447">
    <property type="entry name" value="HSF_DNA-bind"/>
    <property type="match status" value="1"/>
</dbReference>
<evidence type="ECO:0000313" key="8">
    <source>
        <dbReference type="Proteomes" id="UP000001554"/>
    </source>
</evidence>
<proteinExistence type="inferred from homology"/>
<dbReference type="InterPro" id="IPR036388">
    <property type="entry name" value="WH-like_DNA-bd_sf"/>
</dbReference>
<dbReference type="GO" id="GO:0005634">
    <property type="term" value="C:nucleus"/>
    <property type="evidence" value="ECO:0007669"/>
    <property type="project" value="UniProtKB-SubCell"/>
</dbReference>
<accession>A0A9J7KM15</accession>
<evidence type="ECO:0000313" key="9">
    <source>
        <dbReference type="RefSeq" id="XP_035666463.1"/>
    </source>
</evidence>
<dbReference type="Proteomes" id="UP000001554">
    <property type="component" value="Chromosome 2"/>
</dbReference>
<dbReference type="PANTHER" id="PTHR10015:SF465">
    <property type="entry name" value="HSF-TYPE DNA-BINDING DOMAIN-CONTAINING PROTEIN"/>
    <property type="match status" value="1"/>
</dbReference>
<keyword evidence="8" id="KW-1185">Reference proteome</keyword>
<gene>
    <name evidence="9" type="primary">LOC118409506</name>
</gene>
<evidence type="ECO:0000256" key="6">
    <source>
        <dbReference type="SAM" id="MobiDB-lite"/>
    </source>
</evidence>
<organism evidence="8 9">
    <name type="scientific">Branchiostoma floridae</name>
    <name type="common">Florida lancelet</name>
    <name type="synonym">Amphioxus</name>
    <dbReference type="NCBI Taxonomy" id="7739"/>
    <lineage>
        <taxon>Eukaryota</taxon>
        <taxon>Metazoa</taxon>
        <taxon>Chordata</taxon>
        <taxon>Cephalochordata</taxon>
        <taxon>Leptocardii</taxon>
        <taxon>Amphioxiformes</taxon>
        <taxon>Branchiostomatidae</taxon>
        <taxon>Branchiostoma</taxon>
    </lineage>
</organism>
<protein>
    <submittedName>
        <fullName evidence="9">Uncharacterized protein LOC118409506</fullName>
    </submittedName>
</protein>
<keyword evidence="3" id="KW-0238">DNA-binding</keyword>
<dbReference type="GeneID" id="118409506"/>
<evidence type="ECO:0000256" key="2">
    <source>
        <dbReference type="ARBA" id="ARBA00006403"/>
    </source>
</evidence>
<evidence type="ECO:0000256" key="3">
    <source>
        <dbReference type="ARBA" id="ARBA00023125"/>
    </source>
</evidence>
<evidence type="ECO:0000256" key="5">
    <source>
        <dbReference type="RuleBase" id="RU004020"/>
    </source>
</evidence>
<comment type="subcellular location">
    <subcellularLocation>
        <location evidence="1">Nucleus</location>
    </subcellularLocation>
</comment>
<reference evidence="9" key="2">
    <citation type="submission" date="2025-08" db="UniProtKB">
        <authorList>
            <consortium name="RefSeq"/>
        </authorList>
    </citation>
    <scope>IDENTIFICATION</scope>
    <source>
        <strain evidence="9">S238N-H82</strain>
        <tissue evidence="9">Testes</tissue>
    </source>
</reference>
<dbReference type="GO" id="GO:0003700">
    <property type="term" value="F:DNA-binding transcription factor activity"/>
    <property type="evidence" value="ECO:0007669"/>
    <property type="project" value="InterPro"/>
</dbReference>
<name>A0A9J7KM15_BRAFL</name>
<feature type="domain" description="HSF-type DNA-binding" evidence="7">
    <location>
        <begin position="49"/>
        <end position="150"/>
    </location>
</feature>
<evidence type="ECO:0000259" key="7">
    <source>
        <dbReference type="SMART" id="SM00415"/>
    </source>
</evidence>
<comment type="similarity">
    <text evidence="2 5">Belongs to the HSF family.</text>
</comment>
<dbReference type="AlphaFoldDB" id="A0A9J7KM15"/>
<keyword evidence="4" id="KW-0539">Nucleus</keyword>
<dbReference type="SMART" id="SM00415">
    <property type="entry name" value="HSF"/>
    <property type="match status" value="1"/>
</dbReference>
<dbReference type="GO" id="GO:0043565">
    <property type="term" value="F:sequence-specific DNA binding"/>
    <property type="evidence" value="ECO:0007669"/>
    <property type="project" value="InterPro"/>
</dbReference>